<evidence type="ECO:0000256" key="3">
    <source>
        <dbReference type="ARBA" id="ARBA00023163"/>
    </source>
</evidence>
<dbReference type="PRINTS" id="PR00598">
    <property type="entry name" value="HTHMARR"/>
</dbReference>
<dbReference type="PANTHER" id="PTHR33164:SF64">
    <property type="entry name" value="TRANSCRIPTIONAL REGULATOR SLYA"/>
    <property type="match status" value="1"/>
</dbReference>
<evidence type="ECO:0000313" key="5">
    <source>
        <dbReference type="EMBL" id="MEX0408653.1"/>
    </source>
</evidence>
<protein>
    <submittedName>
        <fullName evidence="5">MarR family transcriptional regulator</fullName>
    </submittedName>
</protein>
<dbReference type="Pfam" id="PF12802">
    <property type="entry name" value="MarR_2"/>
    <property type="match status" value="1"/>
</dbReference>
<organism evidence="5 6">
    <name type="scientific">Aquibium pacificus</name>
    <dbReference type="NCBI Taxonomy" id="3153579"/>
    <lineage>
        <taxon>Bacteria</taxon>
        <taxon>Pseudomonadati</taxon>
        <taxon>Pseudomonadota</taxon>
        <taxon>Alphaproteobacteria</taxon>
        <taxon>Hyphomicrobiales</taxon>
        <taxon>Phyllobacteriaceae</taxon>
        <taxon>Aquibium</taxon>
    </lineage>
</organism>
<accession>A0ABV3SR11</accession>
<keyword evidence="1" id="KW-0805">Transcription regulation</keyword>
<dbReference type="Gene3D" id="1.10.10.10">
    <property type="entry name" value="Winged helix-like DNA-binding domain superfamily/Winged helix DNA-binding domain"/>
    <property type="match status" value="1"/>
</dbReference>
<dbReference type="InterPro" id="IPR000835">
    <property type="entry name" value="HTH_MarR-typ"/>
</dbReference>
<dbReference type="InterPro" id="IPR036390">
    <property type="entry name" value="WH_DNA-bd_sf"/>
</dbReference>
<keyword evidence="3" id="KW-0804">Transcription</keyword>
<dbReference type="RefSeq" id="WP_367956529.1">
    <property type="nucleotide sequence ID" value="NZ_JBDPGJ010000006.1"/>
</dbReference>
<evidence type="ECO:0000259" key="4">
    <source>
        <dbReference type="PROSITE" id="PS50995"/>
    </source>
</evidence>
<evidence type="ECO:0000256" key="1">
    <source>
        <dbReference type="ARBA" id="ARBA00023015"/>
    </source>
</evidence>
<dbReference type="Proteomes" id="UP001556692">
    <property type="component" value="Unassembled WGS sequence"/>
</dbReference>
<keyword evidence="2" id="KW-0238">DNA-binding</keyword>
<name>A0ABV3SR11_9HYPH</name>
<dbReference type="InterPro" id="IPR036388">
    <property type="entry name" value="WH-like_DNA-bd_sf"/>
</dbReference>
<feature type="domain" description="HTH marR-type" evidence="4">
    <location>
        <begin position="4"/>
        <end position="136"/>
    </location>
</feature>
<sequence length="141" mass="16037">MDPSKEFAVELGRVARRWRTLLNARVKHLGLTQARWIALLHLRHSGCLAQRDLADKIGVEGPTLVRLLDALQERGLIERLEAGDDRRVKKIHLTESARPVIDEIDRIADAFRKEVMEGIHPDDLATAHRVLRLIGSRLEGF</sequence>
<dbReference type="EMBL" id="JBDPGJ010000006">
    <property type="protein sequence ID" value="MEX0408653.1"/>
    <property type="molecule type" value="Genomic_DNA"/>
</dbReference>
<gene>
    <name evidence="5" type="ORF">ABGN05_23660</name>
</gene>
<dbReference type="PANTHER" id="PTHR33164">
    <property type="entry name" value="TRANSCRIPTIONAL REGULATOR, MARR FAMILY"/>
    <property type="match status" value="1"/>
</dbReference>
<keyword evidence="6" id="KW-1185">Reference proteome</keyword>
<dbReference type="InterPro" id="IPR039422">
    <property type="entry name" value="MarR/SlyA-like"/>
</dbReference>
<proteinExistence type="predicted"/>
<reference evidence="5 6" key="1">
    <citation type="submission" date="2024-05" db="EMBL/GenBank/DDBJ databases">
        <authorList>
            <person name="Jiang F."/>
        </authorList>
    </citation>
    <scope>NUCLEOTIDE SEQUENCE [LARGE SCALE GENOMIC DNA]</scope>
    <source>
        <strain evidence="5 6">LZ166</strain>
    </source>
</reference>
<evidence type="ECO:0000313" key="6">
    <source>
        <dbReference type="Proteomes" id="UP001556692"/>
    </source>
</evidence>
<dbReference type="SMART" id="SM00347">
    <property type="entry name" value="HTH_MARR"/>
    <property type="match status" value="1"/>
</dbReference>
<evidence type="ECO:0000256" key="2">
    <source>
        <dbReference type="ARBA" id="ARBA00023125"/>
    </source>
</evidence>
<dbReference type="SUPFAM" id="SSF46785">
    <property type="entry name" value="Winged helix' DNA-binding domain"/>
    <property type="match status" value="1"/>
</dbReference>
<dbReference type="PROSITE" id="PS50995">
    <property type="entry name" value="HTH_MARR_2"/>
    <property type="match status" value="1"/>
</dbReference>
<comment type="caution">
    <text evidence="5">The sequence shown here is derived from an EMBL/GenBank/DDBJ whole genome shotgun (WGS) entry which is preliminary data.</text>
</comment>